<accession>A0A9N9TPB7</accession>
<keyword evidence="3" id="KW-1185">Reference proteome</keyword>
<dbReference type="SMART" id="SM00409">
    <property type="entry name" value="IG"/>
    <property type="match status" value="2"/>
</dbReference>
<dbReference type="GO" id="GO:0050808">
    <property type="term" value="P:synapse organization"/>
    <property type="evidence" value="ECO:0007669"/>
    <property type="project" value="TreeGrafter"/>
</dbReference>
<dbReference type="PROSITE" id="PS50835">
    <property type="entry name" value="IG_LIKE"/>
    <property type="match status" value="2"/>
</dbReference>
<dbReference type="InterPro" id="IPR013783">
    <property type="entry name" value="Ig-like_fold"/>
</dbReference>
<dbReference type="InterPro" id="IPR007110">
    <property type="entry name" value="Ig-like_dom"/>
</dbReference>
<sequence length="313" mass="34987">MVMCNLRMFKHSRIFNVYSVFFILGTIVLCAAGNREFDSGDSDRSAFIFRHRRSYERHKTKEALMKTNGVKTSNGKSSTVFITENCTVVVAQIGGTATLPCVVRKIGSGVVSWLRKQDYHLLTVGLAPYNSDDRYMVEHVRHLQNWGLLIKKVTPSDAGLYECQISTHPPSSIIVELRVTKAIAEIQGAPDLYVHSGSRLRILCILKDSTEPPEYVFWYHEQRMINYDPGVFVKDGRASSVIQVEEADKSHNGNYTCSPSNAAPASINVHVLNATAEEKPAAMQHANSSSSTKFCYVKYGTLFVVLIPFIQKT</sequence>
<dbReference type="InterPro" id="IPR036179">
    <property type="entry name" value="Ig-like_dom_sf"/>
</dbReference>
<dbReference type="SMART" id="SM00408">
    <property type="entry name" value="IGc2"/>
    <property type="match status" value="2"/>
</dbReference>
<name>A0A9N9TPB7_PHYSR</name>
<proteinExistence type="predicted"/>
<gene>
    <name evidence="2" type="ORF">PHYEVI_LOCUS6055</name>
</gene>
<dbReference type="InterPro" id="IPR003599">
    <property type="entry name" value="Ig_sub"/>
</dbReference>
<dbReference type="InterPro" id="IPR037448">
    <property type="entry name" value="Zig-8"/>
</dbReference>
<evidence type="ECO:0000313" key="3">
    <source>
        <dbReference type="Proteomes" id="UP001153712"/>
    </source>
</evidence>
<dbReference type="SUPFAM" id="SSF48726">
    <property type="entry name" value="Immunoglobulin"/>
    <property type="match status" value="2"/>
</dbReference>
<dbReference type="Pfam" id="PF07686">
    <property type="entry name" value="V-set"/>
    <property type="match status" value="1"/>
</dbReference>
<dbReference type="InterPro" id="IPR013106">
    <property type="entry name" value="Ig_V-set"/>
</dbReference>
<dbReference type="PANTHER" id="PTHR23279">
    <property type="entry name" value="DEFECTIVE PROBOSCIS EXTENSION RESPONSE DPR -RELATED"/>
    <property type="match status" value="1"/>
</dbReference>
<dbReference type="EMBL" id="OU900096">
    <property type="protein sequence ID" value="CAG9859686.1"/>
    <property type="molecule type" value="Genomic_DNA"/>
</dbReference>
<dbReference type="InterPro" id="IPR003598">
    <property type="entry name" value="Ig_sub2"/>
</dbReference>
<evidence type="ECO:0000313" key="2">
    <source>
        <dbReference type="EMBL" id="CAG9859686.1"/>
    </source>
</evidence>
<feature type="domain" description="Ig-like" evidence="1">
    <location>
        <begin position="170"/>
        <end position="268"/>
    </location>
</feature>
<dbReference type="Proteomes" id="UP001153712">
    <property type="component" value="Chromosome 3"/>
</dbReference>
<evidence type="ECO:0000259" key="1">
    <source>
        <dbReference type="PROSITE" id="PS50835"/>
    </source>
</evidence>
<feature type="domain" description="Ig-like" evidence="1">
    <location>
        <begin position="78"/>
        <end position="166"/>
    </location>
</feature>
<dbReference type="AlphaFoldDB" id="A0A9N9TPB7"/>
<dbReference type="GO" id="GO:0032589">
    <property type="term" value="C:neuron projection membrane"/>
    <property type="evidence" value="ECO:0007669"/>
    <property type="project" value="TreeGrafter"/>
</dbReference>
<reference evidence="2" key="1">
    <citation type="submission" date="2022-01" db="EMBL/GenBank/DDBJ databases">
        <authorList>
            <person name="King R."/>
        </authorList>
    </citation>
    <scope>NUCLEOTIDE SEQUENCE</scope>
</reference>
<dbReference type="OrthoDB" id="190835at2759"/>
<dbReference type="Gene3D" id="2.60.40.10">
    <property type="entry name" value="Immunoglobulins"/>
    <property type="match status" value="2"/>
</dbReference>
<dbReference type="PANTHER" id="PTHR23279:SF2">
    <property type="entry name" value="DEFECTIVE PROBOSCIS EXTENSION RESPONSE 19, ISOFORM A"/>
    <property type="match status" value="1"/>
</dbReference>
<protein>
    <recommendedName>
        <fullName evidence="1">Ig-like domain-containing protein</fullName>
    </recommendedName>
</protein>
<dbReference type="FunFam" id="2.60.40.10:FF:000129">
    <property type="entry name" value="CLUMA_CG018772, isoform A"/>
    <property type="match status" value="1"/>
</dbReference>
<organism evidence="2 3">
    <name type="scientific">Phyllotreta striolata</name>
    <name type="common">Striped flea beetle</name>
    <name type="synonym">Crioceris striolata</name>
    <dbReference type="NCBI Taxonomy" id="444603"/>
    <lineage>
        <taxon>Eukaryota</taxon>
        <taxon>Metazoa</taxon>
        <taxon>Ecdysozoa</taxon>
        <taxon>Arthropoda</taxon>
        <taxon>Hexapoda</taxon>
        <taxon>Insecta</taxon>
        <taxon>Pterygota</taxon>
        <taxon>Neoptera</taxon>
        <taxon>Endopterygota</taxon>
        <taxon>Coleoptera</taxon>
        <taxon>Polyphaga</taxon>
        <taxon>Cucujiformia</taxon>
        <taxon>Chrysomeloidea</taxon>
        <taxon>Chrysomelidae</taxon>
        <taxon>Galerucinae</taxon>
        <taxon>Alticini</taxon>
        <taxon>Phyllotreta</taxon>
    </lineage>
</organism>